<sequence>MPKRALIERRPWLLASILMAAAWAWLQDSALPGLYLLVLNAAPLLLLAVYAVLRHRGNDTRSLAGMLALQGIGSALWYYAPVIGLNALLVAYLLGLTLFLVHRQPVVDAGGRVSALVLTLGTPLLCYVAADRAGVPFPLFLGLGLGGMAASAWISTFPRQRVGFGAALILAGVVLEIAGGGSAASVLRLAAWPLFYLGNLVLATGVTGELQLRGGKR</sequence>
<keyword evidence="3" id="KW-1185">Reference proteome</keyword>
<dbReference type="EMBL" id="FXUI01000002">
    <property type="protein sequence ID" value="SMP57312.1"/>
    <property type="molecule type" value="Genomic_DNA"/>
</dbReference>
<name>A0ABY1Q5R7_9SPHN</name>
<feature type="transmembrane region" description="Helical" evidence="1">
    <location>
        <begin position="190"/>
        <end position="212"/>
    </location>
</feature>
<keyword evidence="1" id="KW-0472">Membrane</keyword>
<feature type="transmembrane region" description="Helical" evidence="1">
    <location>
        <begin position="162"/>
        <end position="184"/>
    </location>
</feature>
<feature type="transmembrane region" description="Helical" evidence="1">
    <location>
        <begin position="34"/>
        <end position="53"/>
    </location>
</feature>
<evidence type="ECO:0000313" key="3">
    <source>
        <dbReference type="Proteomes" id="UP001157910"/>
    </source>
</evidence>
<organism evidence="2 3">
    <name type="scientific">Novosphingobium panipatense</name>
    <dbReference type="NCBI Taxonomy" id="428991"/>
    <lineage>
        <taxon>Bacteria</taxon>
        <taxon>Pseudomonadati</taxon>
        <taxon>Pseudomonadota</taxon>
        <taxon>Alphaproteobacteria</taxon>
        <taxon>Sphingomonadales</taxon>
        <taxon>Sphingomonadaceae</taxon>
        <taxon>Novosphingobium</taxon>
    </lineage>
</organism>
<gene>
    <name evidence="2" type="ORF">SAMN06296065_102257</name>
</gene>
<evidence type="ECO:0008006" key="4">
    <source>
        <dbReference type="Google" id="ProtNLM"/>
    </source>
</evidence>
<proteinExistence type="predicted"/>
<feature type="transmembrane region" description="Helical" evidence="1">
    <location>
        <begin position="85"/>
        <end position="101"/>
    </location>
</feature>
<accession>A0ABY1Q5R7</accession>
<comment type="caution">
    <text evidence="2">The sequence shown here is derived from an EMBL/GenBank/DDBJ whole genome shotgun (WGS) entry which is preliminary data.</text>
</comment>
<evidence type="ECO:0000313" key="2">
    <source>
        <dbReference type="EMBL" id="SMP57312.1"/>
    </source>
</evidence>
<feature type="transmembrane region" description="Helical" evidence="1">
    <location>
        <begin position="136"/>
        <end position="155"/>
    </location>
</feature>
<dbReference type="RefSeq" id="WP_283405290.1">
    <property type="nucleotide sequence ID" value="NZ_FXUI01000002.1"/>
</dbReference>
<keyword evidence="1" id="KW-0812">Transmembrane</keyword>
<dbReference type="Proteomes" id="UP001157910">
    <property type="component" value="Unassembled WGS sequence"/>
</dbReference>
<evidence type="ECO:0000256" key="1">
    <source>
        <dbReference type="SAM" id="Phobius"/>
    </source>
</evidence>
<keyword evidence="1" id="KW-1133">Transmembrane helix</keyword>
<protein>
    <recommendedName>
        <fullName evidence="4">YhhN-like protein</fullName>
    </recommendedName>
</protein>
<reference evidence="2 3" key="1">
    <citation type="submission" date="2017-05" db="EMBL/GenBank/DDBJ databases">
        <authorList>
            <person name="Varghese N."/>
            <person name="Submissions S."/>
        </authorList>
    </citation>
    <scope>NUCLEOTIDE SEQUENCE [LARGE SCALE GENOMIC DNA]</scope>
    <source>
        <strain evidence="2 3">SM16</strain>
    </source>
</reference>